<dbReference type="EMBL" id="JADGMS010000016">
    <property type="protein sequence ID" value="KAF9667014.1"/>
    <property type="molecule type" value="Genomic_DNA"/>
</dbReference>
<accession>A0A835JEF0</accession>
<feature type="region of interest" description="Disordered" evidence="1">
    <location>
        <begin position="1"/>
        <end position="33"/>
    </location>
</feature>
<dbReference type="Proteomes" id="UP000657918">
    <property type="component" value="Chromosome 16"/>
</dbReference>
<evidence type="ECO:0000313" key="3">
    <source>
        <dbReference type="Proteomes" id="UP000657918"/>
    </source>
</evidence>
<protein>
    <submittedName>
        <fullName evidence="2">Uncharacterized protein</fullName>
    </submittedName>
</protein>
<name>A0A835JEF0_9ROSI</name>
<dbReference type="OrthoDB" id="10535172at2759"/>
<gene>
    <name evidence="2" type="ORF">SADUNF_Sadunf16G0288800</name>
</gene>
<comment type="caution">
    <text evidence="2">The sequence shown here is derived from an EMBL/GenBank/DDBJ whole genome shotgun (WGS) entry which is preliminary data.</text>
</comment>
<organism evidence="2 3">
    <name type="scientific">Salix dunnii</name>
    <dbReference type="NCBI Taxonomy" id="1413687"/>
    <lineage>
        <taxon>Eukaryota</taxon>
        <taxon>Viridiplantae</taxon>
        <taxon>Streptophyta</taxon>
        <taxon>Embryophyta</taxon>
        <taxon>Tracheophyta</taxon>
        <taxon>Spermatophyta</taxon>
        <taxon>Magnoliopsida</taxon>
        <taxon>eudicotyledons</taxon>
        <taxon>Gunneridae</taxon>
        <taxon>Pentapetalae</taxon>
        <taxon>rosids</taxon>
        <taxon>fabids</taxon>
        <taxon>Malpighiales</taxon>
        <taxon>Salicaceae</taxon>
        <taxon>Saliceae</taxon>
        <taxon>Salix</taxon>
    </lineage>
</organism>
<feature type="compositionally biased region" description="Polar residues" evidence="1">
    <location>
        <begin position="1"/>
        <end position="11"/>
    </location>
</feature>
<reference evidence="2 3" key="1">
    <citation type="submission" date="2020-10" db="EMBL/GenBank/DDBJ databases">
        <title>Plant Genome Project.</title>
        <authorList>
            <person name="Zhang R.-G."/>
        </authorList>
    </citation>
    <scope>NUCLEOTIDE SEQUENCE [LARGE SCALE GENOMIC DNA]</scope>
    <source>
        <strain evidence="2">FAFU-HL-1</strain>
        <tissue evidence="2">Leaf</tissue>
    </source>
</reference>
<dbReference type="AlphaFoldDB" id="A0A835JEF0"/>
<keyword evidence="3" id="KW-1185">Reference proteome</keyword>
<proteinExistence type="predicted"/>
<sequence>MVYTESQSQHGQLGIVSTEGQIERVSKEGDEENANCGRRGFWFAASLGTAFDSAANMVATSLDSKDIIGQMEMVSVDNQLEMACSENQLEMAISETQVKNEKKKRCQMEIVGVDNQLEMACSDNHLEMASSENQLEMVGAGNQLEMAGRYRGPIIKHGWSRESIGDIRTDPNGNC</sequence>
<evidence type="ECO:0000256" key="1">
    <source>
        <dbReference type="SAM" id="MobiDB-lite"/>
    </source>
</evidence>
<evidence type="ECO:0000313" key="2">
    <source>
        <dbReference type="EMBL" id="KAF9667014.1"/>
    </source>
</evidence>